<feature type="transmembrane region" description="Helical" evidence="6">
    <location>
        <begin position="190"/>
        <end position="210"/>
    </location>
</feature>
<evidence type="ECO:0000256" key="3">
    <source>
        <dbReference type="ARBA" id="ARBA00022989"/>
    </source>
</evidence>
<feature type="transmembrane region" description="Helical" evidence="6">
    <location>
        <begin position="155"/>
        <end position="178"/>
    </location>
</feature>
<protein>
    <submittedName>
        <fullName evidence="7">Uncharacterized protein</fullName>
    </submittedName>
</protein>
<dbReference type="GO" id="GO:0022857">
    <property type="term" value="F:transmembrane transporter activity"/>
    <property type="evidence" value="ECO:0007669"/>
    <property type="project" value="InterPro"/>
</dbReference>
<dbReference type="PANTHER" id="PTHR11662:SF456">
    <property type="entry name" value="VESICULAR GLUTAMATE TRANSPORTER, ISOFORM A"/>
    <property type="match status" value="1"/>
</dbReference>
<dbReference type="SUPFAM" id="SSF103473">
    <property type="entry name" value="MFS general substrate transporter"/>
    <property type="match status" value="1"/>
</dbReference>
<dbReference type="GO" id="GO:0016020">
    <property type="term" value="C:membrane"/>
    <property type="evidence" value="ECO:0007669"/>
    <property type="project" value="UniProtKB-SubCell"/>
</dbReference>
<evidence type="ECO:0000256" key="2">
    <source>
        <dbReference type="ARBA" id="ARBA00022692"/>
    </source>
</evidence>
<dbReference type="PANTHER" id="PTHR11662">
    <property type="entry name" value="SOLUTE CARRIER FAMILY 17"/>
    <property type="match status" value="1"/>
</dbReference>
<gene>
    <name evidence="7" type="ORF">HPB48_009491</name>
</gene>
<evidence type="ECO:0000256" key="6">
    <source>
        <dbReference type="SAM" id="Phobius"/>
    </source>
</evidence>
<evidence type="ECO:0000313" key="8">
    <source>
        <dbReference type="Proteomes" id="UP000821853"/>
    </source>
</evidence>
<evidence type="ECO:0000256" key="4">
    <source>
        <dbReference type="ARBA" id="ARBA00023136"/>
    </source>
</evidence>
<dbReference type="EMBL" id="JABSTR010000006">
    <property type="protein sequence ID" value="KAH9373446.1"/>
    <property type="molecule type" value="Genomic_DNA"/>
</dbReference>
<feature type="transmembrane region" description="Helical" evidence="6">
    <location>
        <begin position="283"/>
        <end position="302"/>
    </location>
</feature>
<proteinExistence type="predicted"/>
<dbReference type="InterPro" id="IPR011701">
    <property type="entry name" value="MFS"/>
</dbReference>
<organism evidence="7 8">
    <name type="scientific">Haemaphysalis longicornis</name>
    <name type="common">Bush tick</name>
    <dbReference type="NCBI Taxonomy" id="44386"/>
    <lineage>
        <taxon>Eukaryota</taxon>
        <taxon>Metazoa</taxon>
        <taxon>Ecdysozoa</taxon>
        <taxon>Arthropoda</taxon>
        <taxon>Chelicerata</taxon>
        <taxon>Arachnida</taxon>
        <taxon>Acari</taxon>
        <taxon>Parasitiformes</taxon>
        <taxon>Ixodida</taxon>
        <taxon>Ixodoidea</taxon>
        <taxon>Ixodidae</taxon>
        <taxon>Haemaphysalinae</taxon>
        <taxon>Haemaphysalis</taxon>
    </lineage>
</organism>
<reference evidence="7 8" key="1">
    <citation type="journal article" date="2020" name="Cell">
        <title>Large-Scale Comparative Analyses of Tick Genomes Elucidate Their Genetic Diversity and Vector Capacities.</title>
        <authorList>
            <consortium name="Tick Genome and Microbiome Consortium (TIGMIC)"/>
            <person name="Jia N."/>
            <person name="Wang J."/>
            <person name="Shi W."/>
            <person name="Du L."/>
            <person name="Sun Y."/>
            <person name="Zhan W."/>
            <person name="Jiang J.F."/>
            <person name="Wang Q."/>
            <person name="Zhang B."/>
            <person name="Ji P."/>
            <person name="Bell-Sakyi L."/>
            <person name="Cui X.M."/>
            <person name="Yuan T.T."/>
            <person name="Jiang B.G."/>
            <person name="Yang W.F."/>
            <person name="Lam T.T."/>
            <person name="Chang Q.C."/>
            <person name="Ding S.J."/>
            <person name="Wang X.J."/>
            <person name="Zhu J.G."/>
            <person name="Ruan X.D."/>
            <person name="Zhao L."/>
            <person name="Wei J.T."/>
            <person name="Ye R.Z."/>
            <person name="Que T.C."/>
            <person name="Du C.H."/>
            <person name="Zhou Y.H."/>
            <person name="Cheng J.X."/>
            <person name="Dai P.F."/>
            <person name="Guo W.B."/>
            <person name="Han X.H."/>
            <person name="Huang E.J."/>
            <person name="Li L.F."/>
            <person name="Wei W."/>
            <person name="Gao Y.C."/>
            <person name="Liu J.Z."/>
            <person name="Shao H.Z."/>
            <person name="Wang X."/>
            <person name="Wang C.C."/>
            <person name="Yang T.C."/>
            <person name="Huo Q.B."/>
            <person name="Li W."/>
            <person name="Chen H.Y."/>
            <person name="Chen S.E."/>
            <person name="Zhou L.G."/>
            <person name="Ni X.B."/>
            <person name="Tian J.H."/>
            <person name="Sheng Y."/>
            <person name="Liu T."/>
            <person name="Pan Y.S."/>
            <person name="Xia L.Y."/>
            <person name="Li J."/>
            <person name="Zhao F."/>
            <person name="Cao W.C."/>
        </authorList>
    </citation>
    <scope>NUCLEOTIDE SEQUENCE [LARGE SCALE GENOMIC DNA]</scope>
    <source>
        <strain evidence="7">HaeL-2018</strain>
    </source>
</reference>
<keyword evidence="8" id="KW-1185">Reference proteome</keyword>
<feature type="transmembrane region" description="Helical" evidence="6">
    <location>
        <begin position="333"/>
        <end position="352"/>
    </location>
</feature>
<evidence type="ECO:0000256" key="1">
    <source>
        <dbReference type="ARBA" id="ARBA00004141"/>
    </source>
</evidence>
<feature type="transmembrane region" description="Helical" evidence="6">
    <location>
        <begin position="130"/>
        <end position="149"/>
    </location>
</feature>
<feature type="transmembrane region" description="Helical" evidence="6">
    <location>
        <begin position="373"/>
        <end position="394"/>
    </location>
</feature>
<evidence type="ECO:0000313" key="7">
    <source>
        <dbReference type="EMBL" id="KAH9373446.1"/>
    </source>
</evidence>
<feature type="region of interest" description="Disordered" evidence="5">
    <location>
        <begin position="403"/>
        <end position="427"/>
    </location>
</feature>
<dbReference type="OrthoDB" id="2250022at2759"/>
<dbReference type="InterPro" id="IPR036259">
    <property type="entry name" value="MFS_trans_sf"/>
</dbReference>
<dbReference type="Proteomes" id="UP000821853">
    <property type="component" value="Chromosome 4"/>
</dbReference>
<dbReference type="OMA" id="AHWKMLN"/>
<dbReference type="Gene3D" id="1.20.1250.20">
    <property type="entry name" value="MFS general substrate transporter like domains"/>
    <property type="match status" value="1"/>
</dbReference>
<comment type="subcellular location">
    <subcellularLocation>
        <location evidence="1">Membrane</location>
        <topology evidence="1">Multi-pass membrane protein</topology>
    </subcellularLocation>
</comment>
<evidence type="ECO:0000256" key="5">
    <source>
        <dbReference type="SAM" id="MobiDB-lite"/>
    </source>
</evidence>
<feature type="transmembrane region" description="Helical" evidence="6">
    <location>
        <begin position="106"/>
        <end position="123"/>
    </location>
</feature>
<keyword evidence="3 6" id="KW-1133">Transmembrane helix</keyword>
<sequence>MGRGDRERGCPAAGAMPCRNGGSTLSPLHRAAERFWLGRPSALQSWPKRCVLISMAFLGFSLAAGIRRSFIEAAYSLQREAHWKMLNNDTSTGNWTTDFIRSFQSSFTWGLFIGHVIGSALSYKYHANNVFAAAILLDSSLHLVVAGVMQVHQIFLVSLLFLQGVSDGLTFPAFFSLLRYWAPPLERTRMFTAGYAGLHFGSLLSFQVFSMFETLFSSTAGLYFYGMLGILWVLPWFLLISESPAKHPGVSTREKIYIIDSLQAQEHIPFSASTRPVRYAKEIPYLLMMISVMLSGFVADALQEKNMMTTSTVRKTFGGTGYMVNPLDISPQYAGIIAGLSGAMTSLGNLTFYPMMNHIFNTWKIRHDHMTPLYAVSVISGGLQFLAALIFVVFSTATEQEWSKDDASSPSAGGPCDGPYGSSSGGNNNNDTYLDAAEVAVHDGISLNVIVKR</sequence>
<name>A0A9J6G4W9_HAELO</name>
<dbReference type="Pfam" id="PF07690">
    <property type="entry name" value="MFS_1"/>
    <property type="match status" value="1"/>
</dbReference>
<accession>A0A9J6G4W9</accession>
<dbReference type="AlphaFoldDB" id="A0A9J6G4W9"/>
<feature type="transmembrane region" description="Helical" evidence="6">
    <location>
        <begin position="50"/>
        <end position="70"/>
    </location>
</feature>
<keyword evidence="4 6" id="KW-0472">Membrane</keyword>
<dbReference type="VEuPathDB" id="VectorBase:HLOH_043979"/>
<dbReference type="InterPro" id="IPR050382">
    <property type="entry name" value="MFS_Na/Anion_cotransporter"/>
</dbReference>
<dbReference type="GO" id="GO:0006820">
    <property type="term" value="P:monoatomic anion transport"/>
    <property type="evidence" value="ECO:0007669"/>
    <property type="project" value="TreeGrafter"/>
</dbReference>
<keyword evidence="2 6" id="KW-0812">Transmembrane</keyword>
<feature type="transmembrane region" description="Helical" evidence="6">
    <location>
        <begin position="222"/>
        <end position="240"/>
    </location>
</feature>
<comment type="caution">
    <text evidence="7">The sequence shown here is derived from an EMBL/GenBank/DDBJ whole genome shotgun (WGS) entry which is preliminary data.</text>
</comment>